<keyword evidence="2" id="KW-0288">FMN</keyword>
<dbReference type="Gene3D" id="3.20.20.30">
    <property type="entry name" value="Luciferase-like domain"/>
    <property type="match status" value="1"/>
</dbReference>
<evidence type="ECO:0000256" key="3">
    <source>
        <dbReference type="ARBA" id="ARBA00023002"/>
    </source>
</evidence>
<organism evidence="7 8">
    <name type="scientific">Micromonospora coerulea</name>
    <dbReference type="NCBI Taxonomy" id="47856"/>
    <lineage>
        <taxon>Bacteria</taxon>
        <taxon>Bacillati</taxon>
        <taxon>Actinomycetota</taxon>
        <taxon>Actinomycetes</taxon>
        <taxon>Micromonosporales</taxon>
        <taxon>Micromonosporaceae</taxon>
        <taxon>Micromonospora</taxon>
    </lineage>
</organism>
<evidence type="ECO:0000256" key="5">
    <source>
        <dbReference type="SAM" id="MobiDB-lite"/>
    </source>
</evidence>
<evidence type="ECO:0000256" key="1">
    <source>
        <dbReference type="ARBA" id="ARBA00022630"/>
    </source>
</evidence>
<keyword evidence="1" id="KW-0285">Flavoprotein</keyword>
<name>A0ABP8S5F5_9ACTN</name>
<accession>A0ABP8S5F5</accession>
<dbReference type="Proteomes" id="UP001500307">
    <property type="component" value="Unassembled WGS sequence"/>
</dbReference>
<dbReference type="InterPro" id="IPR019921">
    <property type="entry name" value="Lucif-like_OxRdtase_Rv2161c"/>
</dbReference>
<evidence type="ECO:0000313" key="8">
    <source>
        <dbReference type="Proteomes" id="UP001500307"/>
    </source>
</evidence>
<evidence type="ECO:0000259" key="6">
    <source>
        <dbReference type="Pfam" id="PF00296"/>
    </source>
</evidence>
<comment type="caution">
    <text evidence="7">The sequence shown here is derived from an EMBL/GenBank/DDBJ whole genome shotgun (WGS) entry which is preliminary data.</text>
</comment>
<evidence type="ECO:0000313" key="7">
    <source>
        <dbReference type="EMBL" id="GAA4562607.1"/>
    </source>
</evidence>
<dbReference type="PANTHER" id="PTHR42847">
    <property type="entry name" value="ALKANESULFONATE MONOOXYGENASE"/>
    <property type="match status" value="1"/>
</dbReference>
<reference evidence="8" key="1">
    <citation type="journal article" date="2019" name="Int. J. Syst. Evol. Microbiol.">
        <title>The Global Catalogue of Microorganisms (GCM) 10K type strain sequencing project: providing services to taxonomists for standard genome sequencing and annotation.</title>
        <authorList>
            <consortium name="The Broad Institute Genomics Platform"/>
            <consortium name="The Broad Institute Genome Sequencing Center for Infectious Disease"/>
            <person name="Wu L."/>
            <person name="Ma J."/>
        </authorList>
    </citation>
    <scope>NUCLEOTIDE SEQUENCE [LARGE SCALE GENOMIC DNA]</scope>
    <source>
        <strain evidence="8">JCM 3175</strain>
    </source>
</reference>
<gene>
    <name evidence="7" type="ORF">GCM10023176_04590</name>
</gene>
<keyword evidence="8" id="KW-1185">Reference proteome</keyword>
<dbReference type="SUPFAM" id="SSF51679">
    <property type="entry name" value="Bacterial luciferase-like"/>
    <property type="match status" value="1"/>
</dbReference>
<dbReference type="Pfam" id="PF00296">
    <property type="entry name" value="Bac_luciferase"/>
    <property type="match status" value="1"/>
</dbReference>
<protein>
    <submittedName>
        <fullName evidence="7">TIGR03619 family F420-dependent LLM class oxidoreductase</fullName>
    </submittedName>
</protein>
<dbReference type="NCBIfam" id="TIGR03619">
    <property type="entry name" value="F420_Rv2161c"/>
    <property type="match status" value="1"/>
</dbReference>
<feature type="domain" description="Luciferase-like" evidence="6">
    <location>
        <begin position="59"/>
        <end position="282"/>
    </location>
</feature>
<dbReference type="PANTHER" id="PTHR42847:SF4">
    <property type="entry name" value="ALKANESULFONATE MONOOXYGENASE-RELATED"/>
    <property type="match status" value="1"/>
</dbReference>
<dbReference type="InterPro" id="IPR050172">
    <property type="entry name" value="SsuD_RutA_monooxygenase"/>
</dbReference>
<keyword evidence="4" id="KW-0503">Monooxygenase</keyword>
<dbReference type="InterPro" id="IPR036661">
    <property type="entry name" value="Luciferase-like_sf"/>
</dbReference>
<dbReference type="InterPro" id="IPR011251">
    <property type="entry name" value="Luciferase-like_dom"/>
</dbReference>
<evidence type="ECO:0000256" key="2">
    <source>
        <dbReference type="ARBA" id="ARBA00022643"/>
    </source>
</evidence>
<sequence>MAPGQRLAQQHAAASRYGRTHGGRCGTAPTVLAVPAPGGDTVGYRAGVEVGFAPPVSGSWATPENMVHVARRAELLGYHSLWTFQRLLVPADLGWSETYHSVQDPLTTLAFLAAHTTRIRLGVAVLDMPFISPVVLAKQTATLDILAGGRLDVGLGLGWADEEYQATGVSKHRRGHRAEEFLAVLRTLWQDDVVAHRGEFYQVPPTRLEPKPVQRPHPPILLGGHAPAALRRAGRLADGWVSGSQEDLTGIGEAVGTVKAAAADAGRDPRSLRFVCRGAVRVFRTGPAEREPLTGTLGQIRSDLGRLAEAGITELFVDLNFDPEIGSPRADAQASLRRADEVLDALAPTR</sequence>
<keyword evidence="3" id="KW-0560">Oxidoreductase</keyword>
<proteinExistence type="predicted"/>
<dbReference type="EMBL" id="BAABGU010000002">
    <property type="protein sequence ID" value="GAA4562607.1"/>
    <property type="molecule type" value="Genomic_DNA"/>
</dbReference>
<evidence type="ECO:0000256" key="4">
    <source>
        <dbReference type="ARBA" id="ARBA00023033"/>
    </source>
</evidence>
<feature type="region of interest" description="Disordered" evidence="5">
    <location>
        <begin position="1"/>
        <end position="21"/>
    </location>
</feature>